<reference evidence="3 5" key="1">
    <citation type="journal article" date="2015" name="Genome Announc.">
        <title>Complete Genome Sequence of Cupriavidus basilensis 4G11, Isolated from the Oak Ridge Field Research Center Site.</title>
        <authorList>
            <person name="Ray J."/>
            <person name="Waters R.J."/>
            <person name="Skerker J.M."/>
            <person name="Kuehl J.V."/>
            <person name="Price M.N."/>
            <person name="Huang J."/>
            <person name="Chakraborty R."/>
            <person name="Arkin A.P."/>
            <person name="Deutschbauer A."/>
        </authorList>
    </citation>
    <scope>NUCLEOTIDE SEQUENCE [LARGE SCALE GENOMIC DNA]</scope>
    <source>
        <strain evidence="3">4G11</strain>
    </source>
</reference>
<evidence type="ECO:0000313" key="5">
    <source>
        <dbReference type="Proteomes" id="UP000031843"/>
    </source>
</evidence>
<dbReference type="InterPro" id="IPR024467">
    <property type="entry name" value="Xre/MbcA/ParS-like_toxin-bd"/>
</dbReference>
<evidence type="ECO:0000259" key="1">
    <source>
        <dbReference type="Pfam" id="PF09722"/>
    </source>
</evidence>
<organism evidence="3 5">
    <name type="scientific">Cupriavidus basilensis</name>
    <dbReference type="NCBI Taxonomy" id="68895"/>
    <lineage>
        <taxon>Bacteria</taxon>
        <taxon>Pseudomonadati</taxon>
        <taxon>Pseudomonadota</taxon>
        <taxon>Betaproteobacteria</taxon>
        <taxon>Burkholderiales</taxon>
        <taxon>Burkholderiaceae</taxon>
        <taxon>Cupriavidus</taxon>
    </lineage>
</organism>
<dbReference type="STRING" id="68895.RR42_m1516"/>
<dbReference type="GeneID" id="98400691"/>
<dbReference type="GO" id="GO:0003677">
    <property type="term" value="F:DNA binding"/>
    <property type="evidence" value="ECO:0007669"/>
    <property type="project" value="InterPro"/>
</dbReference>
<evidence type="ECO:0000259" key="2">
    <source>
        <dbReference type="Pfam" id="PF20432"/>
    </source>
</evidence>
<dbReference type="RefSeq" id="WP_043345277.1">
    <property type="nucleotide sequence ID" value="NZ_CP010536.1"/>
</dbReference>
<dbReference type="EMBL" id="CP062803">
    <property type="protein sequence ID" value="QOT77813.1"/>
    <property type="molecule type" value="Genomic_DNA"/>
</dbReference>
<evidence type="ECO:0000313" key="3">
    <source>
        <dbReference type="EMBL" id="AJG18914.1"/>
    </source>
</evidence>
<dbReference type="Pfam" id="PF09722">
    <property type="entry name" value="Xre_MbcA_ParS_C"/>
    <property type="match status" value="1"/>
</dbReference>
<reference evidence="4 6" key="2">
    <citation type="submission" date="2020-10" db="EMBL/GenBank/DDBJ databases">
        <title>Complete genome sequence of Cupriavidus basilensis CCUG 49340T.</title>
        <authorList>
            <person name="Salva-Serra F."/>
            <person name="Donoso R.A."/>
            <person name="Cho K.H."/>
            <person name="Yoo J.A."/>
            <person name="Lee K."/>
            <person name="Yoon S.-H."/>
            <person name="Perez-Pantoja D."/>
            <person name="Moore E.R.B."/>
        </authorList>
    </citation>
    <scope>NUCLEOTIDE SEQUENCE [LARGE SCALE GENOMIC DNA]</scope>
    <source>
        <strain evidence="6">CCUG 49340</strain>
        <strain evidence="4">DSM 11853</strain>
    </source>
</reference>
<evidence type="ECO:0000313" key="6">
    <source>
        <dbReference type="Proteomes" id="UP000397656"/>
    </source>
</evidence>
<dbReference type="AlphaFoldDB" id="A0A0C4Y9H3"/>
<dbReference type="EMBL" id="CP010536">
    <property type="protein sequence ID" value="AJG18914.1"/>
    <property type="molecule type" value="Genomic_DNA"/>
</dbReference>
<dbReference type="InterPro" id="IPR046847">
    <property type="entry name" value="Xre-like_HTH"/>
</dbReference>
<accession>A0A0C4Y9H3</accession>
<feature type="domain" description="Antitoxin Xre/MbcA/ParS-like toxin-binding" evidence="1">
    <location>
        <begin position="79"/>
        <end position="127"/>
    </location>
</feature>
<keyword evidence="5" id="KW-1185">Reference proteome</keyword>
<evidence type="ECO:0000313" key="4">
    <source>
        <dbReference type="EMBL" id="QOT77813.1"/>
    </source>
</evidence>
<proteinExistence type="predicted"/>
<dbReference type="Pfam" id="PF20432">
    <property type="entry name" value="Xre-like-HTH"/>
    <property type="match status" value="1"/>
</dbReference>
<dbReference type="Proteomes" id="UP000397656">
    <property type="component" value="Chromosome 1"/>
</dbReference>
<gene>
    <name evidence="4" type="ORF">F7R26_007205</name>
    <name evidence="3" type="ORF">RR42_m1516</name>
</gene>
<dbReference type="KEGG" id="cbw:RR42_m1516"/>
<dbReference type="OrthoDB" id="565125at2"/>
<protein>
    <submittedName>
        <fullName evidence="4">DUF2384 domain-containing protein</fullName>
    </submittedName>
</protein>
<name>A0A0C4Y9H3_9BURK</name>
<feature type="domain" description="Antitoxin Xre-like helix-turn-helix" evidence="2">
    <location>
        <begin position="15"/>
        <end position="75"/>
    </location>
</feature>
<sequence length="129" mass="13860">MQPKQVPEHLPAGSPDPGTTLTKAVMRAAGFLGISQAGVANVLGISTASVSRMASGGYVLDAHRKEWEFGVLFVRLFRSLDAILGHSDQARLWLANENLALGGKPLDLIRTTEGLVRVVHYLDATRGRV</sequence>
<dbReference type="Proteomes" id="UP000031843">
    <property type="component" value="Chromosome main"/>
</dbReference>